<sequence>MKLLEQIQTLNFPATLPETLLAVDQRFDAPKVEDLTAATRRALEESGLLARMTPGNTVAVGVGSRGIANLPQIVRAAVDRLKEAGLKPYIVPAMGSHGGATAEGQKELLAELGVTEESTGVEIRATMEVKEIGRIPDGPPLYQGVDSMAADHTILISRIKPHTDFRSHLESGPSKMCVIGLGKQHGAALMHAGGGANFQKYLAPAARIYETNTNFVGAICPIENAYDETAEMVGLTAAEVGGPKEAALLEKAKALMASLPFPEIDVLVVRNLGKNISGTGMDTNIIGRLMIPRQPENFGNVDIAVIAVLDLTEETHGNVAGLGLANVTTARVVKKIDWVATYTNAITSGIFGMWRVSMPITMADDRRALQVALRGCARPHDQAGMTFIRDTLTLDHLWVSPSLRQAVLEHPRLTIAEEVPLRFDEQGNMVSPWNLA</sequence>
<proteinExistence type="predicted"/>
<gene>
    <name evidence="1" type="ORF">FKZ61_04070</name>
</gene>
<protein>
    <submittedName>
        <fullName evidence="1">DUF2088 domain-containing protein</fullName>
    </submittedName>
</protein>
<reference evidence="1 2" key="1">
    <citation type="submission" date="2019-06" db="EMBL/GenBank/DDBJ databases">
        <title>Genome sequence of Litorilinea aerophila BAA-2444.</title>
        <authorList>
            <person name="Maclea K.S."/>
            <person name="Maurais E.G."/>
            <person name="Iannazzi L.C."/>
        </authorList>
    </citation>
    <scope>NUCLEOTIDE SEQUENCE [LARGE SCALE GENOMIC DNA]</scope>
    <source>
        <strain evidence="1 2">ATCC BAA-2444</strain>
    </source>
</reference>
<dbReference type="RefSeq" id="WP_141608799.1">
    <property type="nucleotide sequence ID" value="NZ_VIGC02000004.1"/>
</dbReference>
<evidence type="ECO:0000313" key="2">
    <source>
        <dbReference type="Proteomes" id="UP000317371"/>
    </source>
</evidence>
<evidence type="ECO:0000313" key="1">
    <source>
        <dbReference type="EMBL" id="TQE97203.1"/>
    </source>
</evidence>
<dbReference type="Gene3D" id="3.40.50.11440">
    <property type="match status" value="1"/>
</dbReference>
<dbReference type="Proteomes" id="UP000317371">
    <property type="component" value="Unassembled WGS sequence"/>
</dbReference>
<dbReference type="EMBL" id="VIGC01000004">
    <property type="protein sequence ID" value="TQE97203.1"/>
    <property type="molecule type" value="Genomic_DNA"/>
</dbReference>
<accession>A0A540VM35</accession>
<dbReference type="OrthoDB" id="9788398at2"/>
<comment type="caution">
    <text evidence="1">The sequence shown here is derived from an EMBL/GenBank/DDBJ whole genome shotgun (WGS) entry which is preliminary data.</text>
</comment>
<name>A0A540VM35_9CHLR</name>
<dbReference type="AlphaFoldDB" id="A0A540VM35"/>
<organism evidence="1 2">
    <name type="scientific">Litorilinea aerophila</name>
    <dbReference type="NCBI Taxonomy" id="1204385"/>
    <lineage>
        <taxon>Bacteria</taxon>
        <taxon>Bacillati</taxon>
        <taxon>Chloroflexota</taxon>
        <taxon>Caldilineae</taxon>
        <taxon>Caldilineales</taxon>
        <taxon>Caldilineaceae</taxon>
        <taxon>Litorilinea</taxon>
    </lineage>
</organism>
<dbReference type="InParanoid" id="A0A540VM35"/>
<keyword evidence="2" id="KW-1185">Reference proteome</keyword>